<evidence type="ECO:0000313" key="1">
    <source>
        <dbReference type="EMBL" id="MBW6529278.1"/>
    </source>
</evidence>
<gene>
    <name evidence="1" type="ORF">KZ820_00875</name>
</gene>
<dbReference type="Proteomes" id="UP000759103">
    <property type="component" value="Unassembled WGS sequence"/>
</dbReference>
<dbReference type="EC" id="2.7.7.7" evidence="1"/>
<name>A0ABS7BI34_9SPHN</name>
<proteinExistence type="predicted"/>
<comment type="caution">
    <text evidence="1">The sequence shown here is derived from an EMBL/GenBank/DDBJ whole genome shotgun (WGS) entry which is preliminary data.</text>
</comment>
<dbReference type="InterPro" id="IPR007459">
    <property type="entry name" value="DNA_pol3_chi"/>
</dbReference>
<dbReference type="RefSeq" id="WP_219748031.1">
    <property type="nucleotide sequence ID" value="NZ_JAHXZN010000001.1"/>
</dbReference>
<dbReference type="SUPFAM" id="SSF102400">
    <property type="entry name" value="DNA polymerase III chi subunit"/>
    <property type="match status" value="1"/>
</dbReference>
<protein>
    <submittedName>
        <fullName evidence="1">DNA polymerase III subunit chi</fullName>
        <ecNumber evidence="1">2.7.7.7</ecNumber>
    </submittedName>
</protein>
<reference evidence="1 2" key="1">
    <citation type="submission" date="2021-07" db="EMBL/GenBank/DDBJ databases">
        <title>Sphingomonas sp.</title>
        <authorList>
            <person name="Feng G."/>
            <person name="Li J."/>
            <person name="Pan M."/>
        </authorList>
    </citation>
    <scope>NUCLEOTIDE SEQUENCE [LARGE SCALE GENOMIC DNA]</scope>
    <source>
        <strain evidence="1 2">RRHST34</strain>
    </source>
</reference>
<evidence type="ECO:0000313" key="2">
    <source>
        <dbReference type="Proteomes" id="UP000759103"/>
    </source>
</evidence>
<organism evidence="1 2">
    <name type="scientific">Sphingomonas citri</name>
    <dbReference type="NCBI Taxonomy" id="2862499"/>
    <lineage>
        <taxon>Bacteria</taxon>
        <taxon>Pseudomonadati</taxon>
        <taxon>Pseudomonadota</taxon>
        <taxon>Alphaproteobacteria</taxon>
        <taxon>Sphingomonadales</taxon>
        <taxon>Sphingomonadaceae</taxon>
        <taxon>Sphingomonas</taxon>
    </lineage>
</organism>
<dbReference type="Gene3D" id="3.40.50.10110">
    <property type="entry name" value="DNA polymerase III subunit chi"/>
    <property type="match status" value="1"/>
</dbReference>
<accession>A0ABS7BI34</accession>
<sequence>MQVDFYHLTRMPLERALPQVAEKVVANGARLLIVAAEEAQRLALDRLLWSYTPASFLPHARLGEGDDQRQPVLIAETLDAANGARHVALVDGEWRDDALDFDRVFHFFAEDQIAPARAAWKALAERPGVARRYWKQNESGRWEQAA</sequence>
<dbReference type="PANTHER" id="PTHR38767">
    <property type="entry name" value="DNA POLYMERASE III SUBUNIT CHI"/>
    <property type="match status" value="1"/>
</dbReference>
<dbReference type="NCBIfam" id="NF004347">
    <property type="entry name" value="PRK05728.1-4"/>
    <property type="match status" value="1"/>
</dbReference>
<keyword evidence="1" id="KW-0808">Transferase</keyword>
<dbReference type="EMBL" id="JAHXZN010000001">
    <property type="protein sequence ID" value="MBW6529278.1"/>
    <property type="molecule type" value="Genomic_DNA"/>
</dbReference>
<keyword evidence="2" id="KW-1185">Reference proteome</keyword>
<dbReference type="PANTHER" id="PTHR38767:SF1">
    <property type="entry name" value="DNA POLYMERASE III SUBUNIT CHI"/>
    <property type="match status" value="1"/>
</dbReference>
<dbReference type="Pfam" id="PF04364">
    <property type="entry name" value="DNA_pol3_chi"/>
    <property type="match status" value="1"/>
</dbReference>
<keyword evidence="1" id="KW-0548">Nucleotidyltransferase</keyword>
<dbReference type="InterPro" id="IPR036768">
    <property type="entry name" value="PolIII_chi_sf"/>
</dbReference>
<dbReference type="GO" id="GO:0003887">
    <property type="term" value="F:DNA-directed DNA polymerase activity"/>
    <property type="evidence" value="ECO:0007669"/>
    <property type="project" value="UniProtKB-EC"/>
</dbReference>